<dbReference type="SUPFAM" id="SSF81301">
    <property type="entry name" value="Nucleotidyltransferase"/>
    <property type="match status" value="1"/>
</dbReference>
<accession>A0AAD1U6C1</accession>
<dbReference type="SUPFAM" id="SSF81631">
    <property type="entry name" value="PAP/OAS1 substrate-binding domain"/>
    <property type="match status" value="1"/>
</dbReference>
<proteinExistence type="predicted"/>
<dbReference type="InterPro" id="IPR043519">
    <property type="entry name" value="NT_sf"/>
</dbReference>
<keyword evidence="2" id="KW-0812">Transmembrane</keyword>
<protein>
    <recommendedName>
        <fullName evidence="3">Poly(A) RNA polymerase mitochondrial-like central palm domain-containing protein</fullName>
    </recommendedName>
</protein>
<feature type="transmembrane region" description="Helical" evidence="2">
    <location>
        <begin position="253"/>
        <end position="273"/>
    </location>
</feature>
<keyword evidence="2" id="KW-1133">Transmembrane helix</keyword>
<feature type="compositionally biased region" description="Basic and acidic residues" evidence="1">
    <location>
        <begin position="566"/>
        <end position="580"/>
    </location>
</feature>
<sequence length="683" mass="78601">MKKKSTKKSVQKPILVPDDTNSQEEKIKTLAATGMNTDAQIESKNIEQSSSKPETKDKKAKEDKKKHGEEREKRFLKRFISLSTNSEEYNQRAEIAKEFKEYFKKKISCCKVEFFGSFTYGGYINRALAKKFDVPCSDIDINLTFLRKRDAKLSQKSDEETLSDDLENQYEIVKELLIRSEIYEDVLLIKCNMSVIRCLHIETKIPIDITIANASGKEGKKIIREIFKNYSNSRELSMILKILLMRANLNKTVDGGLCSFTLIAGFIWSFYLLKNSNLIQFKEVSVNADGYLVYLPLSKINKEINRAYDKFVTQCYCYNSHKEKCTNSLTCELAQFCSLYGFKFNFNQLALNPKNEAIFEARIPGMKIPFGHIVNPLPSGTGGRRNLLQNVKKMDKVIICFQEIYKSIIYSRKRRGEHKNALKELLRVYESETRTFIKSKDKVLFDKKKRQQRKRKPEAIIKQDVSRSKINSSSRVGLKICSEDKIKKLSKSKRESSLKDQSKSISKSKISNTLGKRPKGDIKNEPKRDLKSDPKNQTKGVQDSKSKIESKSEKSKISHNPQKYASEIRTKSEPKNKLEIVPESMPESSSKVKIQIQTFSGGKSKKEPKDKPKKAPIGMAKMRSKSRAKRAPVKKTPKRKPKNELKRKPTDTFQWASKSDSEPRRADPIMTRSMTRKKREAQK</sequence>
<dbReference type="PANTHER" id="PTHR23092:SF15">
    <property type="entry name" value="INACTIVE NON-CANONICAL POLY(A) RNA POLYMERASE PROTEIN TRF4-2-RELATED"/>
    <property type="match status" value="1"/>
</dbReference>
<feature type="domain" description="Poly(A) RNA polymerase mitochondrial-like central palm" evidence="3">
    <location>
        <begin position="77"/>
        <end position="223"/>
    </location>
</feature>
<dbReference type="Pfam" id="PF22600">
    <property type="entry name" value="MTPAP-like_central"/>
    <property type="match status" value="1"/>
</dbReference>
<dbReference type="Proteomes" id="UP001295684">
    <property type="component" value="Unassembled WGS sequence"/>
</dbReference>
<comment type="caution">
    <text evidence="4">The sequence shown here is derived from an EMBL/GenBank/DDBJ whole genome shotgun (WGS) entry which is preliminary data.</text>
</comment>
<reference evidence="4" key="1">
    <citation type="submission" date="2023-07" db="EMBL/GenBank/DDBJ databases">
        <authorList>
            <consortium name="AG Swart"/>
            <person name="Singh M."/>
            <person name="Singh A."/>
            <person name="Seah K."/>
            <person name="Emmerich C."/>
        </authorList>
    </citation>
    <scope>NUCLEOTIDE SEQUENCE</scope>
    <source>
        <strain evidence="4">DP1</strain>
    </source>
</reference>
<feature type="compositionally biased region" description="Basic and acidic residues" evidence="1">
    <location>
        <begin position="457"/>
        <end position="467"/>
    </location>
</feature>
<dbReference type="GO" id="GO:1990817">
    <property type="term" value="F:poly(A) RNA polymerase activity"/>
    <property type="evidence" value="ECO:0007669"/>
    <property type="project" value="InterPro"/>
</dbReference>
<dbReference type="EMBL" id="CAMPGE010001086">
    <property type="protein sequence ID" value="CAI2359854.1"/>
    <property type="molecule type" value="Genomic_DNA"/>
</dbReference>
<evidence type="ECO:0000259" key="3">
    <source>
        <dbReference type="Pfam" id="PF22600"/>
    </source>
</evidence>
<dbReference type="GO" id="GO:0043634">
    <property type="term" value="P:polyadenylation-dependent ncRNA catabolic process"/>
    <property type="evidence" value="ECO:0007669"/>
    <property type="project" value="TreeGrafter"/>
</dbReference>
<dbReference type="AlphaFoldDB" id="A0AAD1U6C1"/>
<evidence type="ECO:0000313" key="5">
    <source>
        <dbReference type="Proteomes" id="UP001295684"/>
    </source>
</evidence>
<evidence type="ECO:0000313" key="4">
    <source>
        <dbReference type="EMBL" id="CAI2359854.1"/>
    </source>
</evidence>
<gene>
    <name evidence="4" type="ORF">ECRASSUSDP1_LOCUS1148</name>
</gene>
<name>A0AAD1U6C1_EUPCR</name>
<evidence type="ECO:0000256" key="1">
    <source>
        <dbReference type="SAM" id="MobiDB-lite"/>
    </source>
</evidence>
<dbReference type="PANTHER" id="PTHR23092">
    <property type="entry name" value="POLY(A) RNA POLYMERASE"/>
    <property type="match status" value="1"/>
</dbReference>
<dbReference type="Gene3D" id="1.10.1410.10">
    <property type="match status" value="1"/>
</dbReference>
<evidence type="ECO:0000256" key="2">
    <source>
        <dbReference type="SAM" id="Phobius"/>
    </source>
</evidence>
<organism evidence="4 5">
    <name type="scientific">Euplotes crassus</name>
    <dbReference type="NCBI Taxonomy" id="5936"/>
    <lineage>
        <taxon>Eukaryota</taxon>
        <taxon>Sar</taxon>
        <taxon>Alveolata</taxon>
        <taxon>Ciliophora</taxon>
        <taxon>Intramacronucleata</taxon>
        <taxon>Spirotrichea</taxon>
        <taxon>Hypotrichia</taxon>
        <taxon>Euplotida</taxon>
        <taxon>Euplotidae</taxon>
        <taxon>Moneuplotes</taxon>
    </lineage>
</organism>
<keyword evidence="2" id="KW-0472">Membrane</keyword>
<feature type="compositionally biased region" description="Polar residues" evidence="1">
    <location>
        <begin position="34"/>
        <end position="51"/>
    </location>
</feature>
<feature type="compositionally biased region" description="Basic and acidic residues" evidence="1">
    <location>
        <begin position="518"/>
        <end position="556"/>
    </location>
</feature>
<dbReference type="GO" id="GO:0031123">
    <property type="term" value="P:RNA 3'-end processing"/>
    <property type="evidence" value="ECO:0007669"/>
    <property type="project" value="TreeGrafter"/>
</dbReference>
<dbReference type="InterPro" id="IPR045862">
    <property type="entry name" value="Trf4-like"/>
</dbReference>
<feature type="region of interest" description="Disordered" evidence="1">
    <location>
        <begin position="1"/>
        <end position="70"/>
    </location>
</feature>
<dbReference type="GO" id="GO:0031499">
    <property type="term" value="C:TRAMP complex"/>
    <property type="evidence" value="ECO:0007669"/>
    <property type="project" value="TreeGrafter"/>
</dbReference>
<feature type="compositionally biased region" description="Polar residues" evidence="1">
    <location>
        <begin position="586"/>
        <end position="601"/>
    </location>
</feature>
<dbReference type="GO" id="GO:0005730">
    <property type="term" value="C:nucleolus"/>
    <property type="evidence" value="ECO:0007669"/>
    <property type="project" value="TreeGrafter"/>
</dbReference>
<keyword evidence="5" id="KW-1185">Reference proteome</keyword>
<feature type="compositionally biased region" description="Basic residues" evidence="1">
    <location>
        <begin position="674"/>
        <end position="683"/>
    </location>
</feature>
<feature type="compositionally biased region" description="Basic residues" evidence="1">
    <location>
        <begin position="1"/>
        <end position="10"/>
    </location>
</feature>
<feature type="compositionally biased region" description="Basic and acidic residues" evidence="1">
    <location>
        <begin position="490"/>
        <end position="502"/>
    </location>
</feature>
<dbReference type="InterPro" id="IPR054708">
    <property type="entry name" value="MTPAP-like_central"/>
</dbReference>
<feature type="region of interest" description="Disordered" evidence="1">
    <location>
        <begin position="447"/>
        <end position="467"/>
    </location>
</feature>
<feature type="compositionally biased region" description="Basic and acidic residues" evidence="1">
    <location>
        <begin position="53"/>
        <end position="70"/>
    </location>
</feature>
<feature type="compositionally biased region" description="Basic residues" evidence="1">
    <location>
        <begin position="447"/>
        <end position="456"/>
    </location>
</feature>
<dbReference type="GO" id="GO:0003729">
    <property type="term" value="F:mRNA binding"/>
    <property type="evidence" value="ECO:0007669"/>
    <property type="project" value="TreeGrafter"/>
</dbReference>
<dbReference type="Gene3D" id="3.30.460.10">
    <property type="entry name" value="Beta Polymerase, domain 2"/>
    <property type="match status" value="1"/>
</dbReference>
<feature type="compositionally biased region" description="Basic residues" evidence="1">
    <location>
        <begin position="622"/>
        <end position="641"/>
    </location>
</feature>
<feature type="region of interest" description="Disordered" evidence="1">
    <location>
        <begin position="490"/>
        <end position="683"/>
    </location>
</feature>